<protein>
    <submittedName>
        <fullName evidence="1">Uncharacterized protein</fullName>
    </submittedName>
</protein>
<sequence length="40" mass="4386">MQLHGLSVSSYSLFVGLVSVEHSLSSHISLLSFLLKFHNA</sequence>
<accession>A0A3P6QDI3</accession>
<proteinExistence type="predicted"/>
<evidence type="ECO:0000313" key="1">
    <source>
        <dbReference type="EMBL" id="VDK46649.1"/>
    </source>
</evidence>
<dbReference type="Proteomes" id="UP000267096">
    <property type="component" value="Unassembled WGS sequence"/>
</dbReference>
<dbReference type="EMBL" id="UYRR01031143">
    <property type="protein sequence ID" value="VDK46649.1"/>
    <property type="molecule type" value="Genomic_DNA"/>
</dbReference>
<name>A0A3P6QDI3_ANISI</name>
<keyword evidence="2" id="KW-1185">Reference proteome</keyword>
<reference evidence="1 2" key="1">
    <citation type="submission" date="2018-11" db="EMBL/GenBank/DDBJ databases">
        <authorList>
            <consortium name="Pathogen Informatics"/>
        </authorList>
    </citation>
    <scope>NUCLEOTIDE SEQUENCE [LARGE SCALE GENOMIC DNA]</scope>
</reference>
<dbReference type="AlphaFoldDB" id="A0A3P6QDI3"/>
<gene>
    <name evidence="1" type="ORF">ASIM_LOCUS12136</name>
</gene>
<organism evidence="1 2">
    <name type="scientific">Anisakis simplex</name>
    <name type="common">Herring worm</name>
    <dbReference type="NCBI Taxonomy" id="6269"/>
    <lineage>
        <taxon>Eukaryota</taxon>
        <taxon>Metazoa</taxon>
        <taxon>Ecdysozoa</taxon>
        <taxon>Nematoda</taxon>
        <taxon>Chromadorea</taxon>
        <taxon>Rhabditida</taxon>
        <taxon>Spirurina</taxon>
        <taxon>Ascaridomorpha</taxon>
        <taxon>Ascaridoidea</taxon>
        <taxon>Anisakidae</taxon>
        <taxon>Anisakis</taxon>
        <taxon>Anisakis simplex complex</taxon>
    </lineage>
</organism>
<evidence type="ECO:0000313" key="2">
    <source>
        <dbReference type="Proteomes" id="UP000267096"/>
    </source>
</evidence>